<comment type="caution">
    <text evidence="4">The sequence shown here is derived from an EMBL/GenBank/DDBJ whole genome shotgun (WGS) entry which is preliminary data.</text>
</comment>
<dbReference type="OrthoDB" id="1423198at2759"/>
<dbReference type="AlphaFoldDB" id="A0A9D5A9I5"/>
<evidence type="ECO:0000313" key="5">
    <source>
        <dbReference type="Proteomes" id="UP001058974"/>
    </source>
</evidence>
<dbReference type="SUPFAM" id="SSF49899">
    <property type="entry name" value="Concanavalin A-like lectins/glucanases"/>
    <property type="match status" value="1"/>
</dbReference>
<organism evidence="4 5">
    <name type="scientific">Pisum sativum</name>
    <name type="common">Garden pea</name>
    <name type="synonym">Lathyrus oleraceus</name>
    <dbReference type="NCBI Taxonomy" id="3888"/>
    <lineage>
        <taxon>Eukaryota</taxon>
        <taxon>Viridiplantae</taxon>
        <taxon>Streptophyta</taxon>
        <taxon>Embryophyta</taxon>
        <taxon>Tracheophyta</taxon>
        <taxon>Spermatophyta</taxon>
        <taxon>Magnoliopsida</taxon>
        <taxon>eudicotyledons</taxon>
        <taxon>Gunneridae</taxon>
        <taxon>Pentapetalae</taxon>
        <taxon>rosids</taxon>
        <taxon>fabids</taxon>
        <taxon>Fabales</taxon>
        <taxon>Fabaceae</taxon>
        <taxon>Papilionoideae</taxon>
        <taxon>50 kb inversion clade</taxon>
        <taxon>NPAAA clade</taxon>
        <taxon>Hologalegina</taxon>
        <taxon>IRL clade</taxon>
        <taxon>Fabeae</taxon>
        <taxon>Lathyrus</taxon>
    </lineage>
</organism>
<proteinExistence type="inferred from homology"/>
<keyword evidence="2" id="KW-0430">Lectin</keyword>
<accession>A0A9D5A9I5</accession>
<reference evidence="4 5" key="1">
    <citation type="journal article" date="2022" name="Nat. Genet.">
        <title>Improved pea reference genome and pan-genome highlight genomic features and evolutionary characteristics.</title>
        <authorList>
            <person name="Yang T."/>
            <person name="Liu R."/>
            <person name="Luo Y."/>
            <person name="Hu S."/>
            <person name="Wang D."/>
            <person name="Wang C."/>
            <person name="Pandey M.K."/>
            <person name="Ge S."/>
            <person name="Xu Q."/>
            <person name="Li N."/>
            <person name="Li G."/>
            <person name="Huang Y."/>
            <person name="Saxena R.K."/>
            <person name="Ji Y."/>
            <person name="Li M."/>
            <person name="Yan X."/>
            <person name="He Y."/>
            <person name="Liu Y."/>
            <person name="Wang X."/>
            <person name="Xiang C."/>
            <person name="Varshney R.K."/>
            <person name="Ding H."/>
            <person name="Gao S."/>
            <person name="Zong X."/>
        </authorList>
    </citation>
    <scope>NUCLEOTIDE SEQUENCE [LARGE SCALE GENOMIC DNA]</scope>
    <source>
        <strain evidence="4 5">cv. Zhongwan 6</strain>
    </source>
</reference>
<protein>
    <submittedName>
        <fullName evidence="4">Nodule lectin</fullName>
    </submittedName>
</protein>
<name>A0A9D5A9I5_PEA</name>
<dbReference type="Pfam" id="PF00139">
    <property type="entry name" value="Lectin_legB"/>
    <property type="match status" value="1"/>
</dbReference>
<keyword evidence="5" id="KW-1185">Reference proteome</keyword>
<dbReference type="PANTHER" id="PTHR32401">
    <property type="entry name" value="CONCANAVALIN A-LIKE LECTIN FAMILY PROTEIN"/>
    <property type="match status" value="1"/>
</dbReference>
<dbReference type="CDD" id="cd06899">
    <property type="entry name" value="lectin_legume_LecRK_Arcelin_ConA"/>
    <property type="match status" value="1"/>
</dbReference>
<dbReference type="PANTHER" id="PTHR32401:SF49">
    <property type="entry name" value="OS10G0129200 PROTEIN"/>
    <property type="match status" value="1"/>
</dbReference>
<evidence type="ECO:0000259" key="3">
    <source>
        <dbReference type="Pfam" id="PF00139"/>
    </source>
</evidence>
<evidence type="ECO:0000256" key="1">
    <source>
        <dbReference type="ARBA" id="ARBA00007606"/>
    </source>
</evidence>
<dbReference type="SMR" id="A0A9D5A9I5"/>
<dbReference type="GO" id="GO:0030246">
    <property type="term" value="F:carbohydrate binding"/>
    <property type="evidence" value="ECO:0007669"/>
    <property type="project" value="UniProtKB-KW"/>
</dbReference>
<comment type="similarity">
    <text evidence="1">Belongs to the leguminous lectin family.</text>
</comment>
<evidence type="ECO:0000313" key="4">
    <source>
        <dbReference type="EMBL" id="KAI5399533.1"/>
    </source>
</evidence>
<feature type="domain" description="Legume lectin" evidence="3">
    <location>
        <begin position="34"/>
        <end position="261"/>
    </location>
</feature>
<dbReference type="InterPro" id="IPR050258">
    <property type="entry name" value="Leguminous_Lectin"/>
</dbReference>
<dbReference type="Gene3D" id="2.60.120.200">
    <property type="match status" value="1"/>
</dbReference>
<dbReference type="InterPro" id="IPR001220">
    <property type="entry name" value="Legume_lectin_dom"/>
</dbReference>
<dbReference type="PIRSF" id="PIRSF002690">
    <property type="entry name" value="L-type_lectin_plant"/>
    <property type="match status" value="1"/>
</dbReference>
<dbReference type="EMBL" id="JAMSHJ010000006">
    <property type="protein sequence ID" value="KAI5399533.1"/>
    <property type="molecule type" value="Genomic_DNA"/>
</dbReference>
<dbReference type="Proteomes" id="UP001058974">
    <property type="component" value="Chromosome 6"/>
</dbReference>
<dbReference type="InterPro" id="IPR013320">
    <property type="entry name" value="ConA-like_dom_sf"/>
</dbReference>
<dbReference type="InterPro" id="IPR016363">
    <property type="entry name" value="L-lectin"/>
</dbReference>
<gene>
    <name evidence="4" type="ORF">KIW84_064748</name>
</gene>
<dbReference type="Gramene" id="Psat06G0474800-T1">
    <property type="protein sequence ID" value="KAI5399533.1"/>
    <property type="gene ID" value="KIW84_064748"/>
</dbReference>
<sequence length="270" mass="28958">MAFYRTNLPTRELFSLVSVVIVLLATNINSVQALSFNFTKLTTANSGVTFQGDAQILPSGLIALTKSSPFPPGQYFTTVGRALSSNLVPLWDSATGKAASFVTSFSFVIDTTEGPITDGLIFFIAPPGTVIPQNSTTPFLGVVDSETSINRFVGLEFDLYRNSWDPEGRHIGIDINSIISTKTVTYNLVSGSLTKVIIIYDSPSSTLSAAIIYENGKISTISQVIDLKTVLPNTVQIGLSAATLTGESYSIHSWSFVSDLETTASYVSNI</sequence>
<evidence type="ECO:0000256" key="2">
    <source>
        <dbReference type="ARBA" id="ARBA00022734"/>
    </source>
</evidence>